<evidence type="ECO:0000259" key="2">
    <source>
        <dbReference type="Pfam" id="PF01713"/>
    </source>
</evidence>
<dbReference type="Pfam" id="PF01713">
    <property type="entry name" value="Smr"/>
    <property type="match status" value="1"/>
</dbReference>
<dbReference type="STRING" id="1044.EH31_16455"/>
<organism evidence="3 4">
    <name type="scientific">Erythrobacter longus</name>
    <dbReference type="NCBI Taxonomy" id="1044"/>
    <lineage>
        <taxon>Bacteria</taxon>
        <taxon>Pseudomonadati</taxon>
        <taxon>Pseudomonadota</taxon>
        <taxon>Alphaproteobacteria</taxon>
        <taxon>Sphingomonadales</taxon>
        <taxon>Erythrobacteraceae</taxon>
        <taxon>Erythrobacter/Porphyrobacter group</taxon>
        <taxon>Erythrobacter</taxon>
    </lineage>
</organism>
<dbReference type="Proteomes" id="UP000027647">
    <property type="component" value="Unassembled WGS sequence"/>
</dbReference>
<gene>
    <name evidence="3" type="ORF">EH31_16455</name>
</gene>
<feature type="domain" description="Smr" evidence="2">
    <location>
        <begin position="113"/>
        <end position="202"/>
    </location>
</feature>
<dbReference type="SUPFAM" id="SSF160443">
    <property type="entry name" value="SMR domain-like"/>
    <property type="match status" value="1"/>
</dbReference>
<sequence>MSYPRGLSEPEQRAWARLASSVTPLPGKAVPGKKAPQVAEPVEMKPAPQPALKPALKPAPMPRPKAVAKRPLMRANSPSPALNPAKRSMATSQLDGSWNRKLKSGQIAPDYTLDLHDHNLDRAYDRIMSGLDQARMMGARVVLVVAGRERPVDPADRANKRGAIRAKLLDWLAVSRHAEAIAAVRRAHIRHGGEGALYLVLKRSG</sequence>
<dbReference type="EMBL" id="JMIW01000009">
    <property type="protein sequence ID" value="KEO88550.1"/>
    <property type="molecule type" value="Genomic_DNA"/>
</dbReference>
<dbReference type="PANTHER" id="PTHR35562:SF2">
    <property type="entry name" value="DNA ENDONUCLEASE SMRA-RELATED"/>
    <property type="match status" value="1"/>
</dbReference>
<evidence type="ECO:0000256" key="1">
    <source>
        <dbReference type="SAM" id="MobiDB-lite"/>
    </source>
</evidence>
<protein>
    <submittedName>
        <fullName evidence="3">DNA mismatch repair protein MutS</fullName>
    </submittedName>
</protein>
<evidence type="ECO:0000313" key="3">
    <source>
        <dbReference type="EMBL" id="KEO88550.1"/>
    </source>
</evidence>
<proteinExistence type="predicted"/>
<feature type="compositionally biased region" description="Pro residues" evidence="1">
    <location>
        <begin position="47"/>
        <end position="63"/>
    </location>
</feature>
<dbReference type="Gene3D" id="3.30.1370.110">
    <property type="match status" value="1"/>
</dbReference>
<keyword evidence="4" id="KW-1185">Reference proteome</keyword>
<dbReference type="InterPro" id="IPR002625">
    <property type="entry name" value="Smr_dom"/>
</dbReference>
<name>A0A074M764_ERYLO</name>
<dbReference type="InterPro" id="IPR036063">
    <property type="entry name" value="Smr_dom_sf"/>
</dbReference>
<dbReference type="eggNOG" id="COG2840">
    <property type="taxonomic scope" value="Bacteria"/>
</dbReference>
<feature type="region of interest" description="Disordered" evidence="1">
    <location>
        <begin position="20"/>
        <end position="88"/>
    </location>
</feature>
<dbReference type="OrthoDB" id="7165597at2"/>
<dbReference type="PANTHER" id="PTHR35562">
    <property type="entry name" value="DNA ENDONUCLEASE SMRA-RELATED"/>
    <property type="match status" value="1"/>
</dbReference>
<comment type="caution">
    <text evidence="3">The sequence shown here is derived from an EMBL/GenBank/DDBJ whole genome shotgun (WGS) entry which is preliminary data.</text>
</comment>
<reference evidence="3 4" key="1">
    <citation type="submission" date="2014-04" db="EMBL/GenBank/DDBJ databases">
        <title>A comprehensive comparison of genomes of Erythrobacter spp. strains.</title>
        <authorList>
            <person name="Zheng Q."/>
        </authorList>
    </citation>
    <scope>NUCLEOTIDE SEQUENCE [LARGE SCALE GENOMIC DNA]</scope>
    <source>
        <strain evidence="3 4">DSM 6997</strain>
    </source>
</reference>
<accession>A0A074M764</accession>
<evidence type="ECO:0000313" key="4">
    <source>
        <dbReference type="Proteomes" id="UP000027647"/>
    </source>
</evidence>
<dbReference type="AlphaFoldDB" id="A0A074M764"/>